<comment type="caution">
    <text evidence="13">The sequence shown here is derived from an EMBL/GenBank/DDBJ whole genome shotgun (WGS) entry which is preliminary data.</text>
</comment>
<dbReference type="STRING" id="1849047.A0A3D8QCA6"/>
<evidence type="ECO:0000256" key="11">
    <source>
        <dbReference type="PIRSR" id="PIRSR611150-2"/>
    </source>
</evidence>
<evidence type="ECO:0000256" key="6">
    <source>
        <dbReference type="ARBA" id="ARBA00022729"/>
    </source>
</evidence>
<feature type="disulfide bond" evidence="11">
    <location>
        <begin position="31"/>
        <end position="114"/>
    </location>
</feature>
<dbReference type="EC" id="3.1.1.74" evidence="3 12"/>
<dbReference type="PRINTS" id="PR00129">
    <property type="entry name" value="CUTINASE"/>
</dbReference>
<dbReference type="PROSITE" id="PS00155">
    <property type="entry name" value="CUTINASE_1"/>
    <property type="match status" value="1"/>
</dbReference>
<dbReference type="GO" id="GO:0050525">
    <property type="term" value="F:cutinase activity"/>
    <property type="evidence" value="ECO:0007669"/>
    <property type="project" value="UniProtKB-UniRule"/>
</dbReference>
<dbReference type="InterPro" id="IPR043580">
    <property type="entry name" value="CUTINASE_1"/>
</dbReference>
<keyword evidence="8 11" id="KW-1015">Disulfide bond</keyword>
<dbReference type="PANTHER" id="PTHR48250">
    <property type="entry name" value="CUTINASE 2-RELATED"/>
    <property type="match status" value="1"/>
</dbReference>
<evidence type="ECO:0000256" key="2">
    <source>
        <dbReference type="ARBA" id="ARBA00007534"/>
    </source>
</evidence>
<evidence type="ECO:0000256" key="5">
    <source>
        <dbReference type="ARBA" id="ARBA00022525"/>
    </source>
</evidence>
<gene>
    <name evidence="13" type="ORF">BP6252_12496</name>
</gene>
<protein>
    <recommendedName>
        <fullName evidence="3 12">Cutinase</fullName>
        <ecNumber evidence="3 12">3.1.1.74</ecNumber>
    </recommendedName>
</protein>
<evidence type="ECO:0000256" key="10">
    <source>
        <dbReference type="PIRSR" id="PIRSR611150-1"/>
    </source>
</evidence>
<feature type="active site" description="Nucleophile" evidence="10">
    <location>
        <position position="125"/>
    </location>
</feature>
<dbReference type="Gene3D" id="3.40.50.1820">
    <property type="entry name" value="alpha/beta hydrolase"/>
    <property type="match status" value="1"/>
</dbReference>
<proteinExistence type="inferred from homology"/>
<dbReference type="Proteomes" id="UP000256645">
    <property type="component" value="Unassembled WGS sequence"/>
</dbReference>
<feature type="active site" description="Proton donor/acceptor" evidence="10">
    <location>
        <position position="197"/>
    </location>
</feature>
<dbReference type="PANTHER" id="PTHR48250:SF2">
    <property type="entry name" value="CUTINASE"/>
    <property type="match status" value="1"/>
</dbReference>
<reference evidence="13 14" key="1">
    <citation type="journal article" date="2018" name="IMA Fungus">
        <title>IMA Genome-F 9: Draft genome sequence of Annulohypoxylon stygium, Aspergillus mulundensis, Berkeleyomyces basicola (syn. Thielaviopsis basicola), Ceratocystis smalleyi, two Cercospora beticola strains, Coleophoma cylindrospora, Fusarium fracticaudum, Phialophora cf. hyalina, and Morchella septimelata.</title>
        <authorList>
            <person name="Wingfield B.D."/>
            <person name="Bills G.F."/>
            <person name="Dong Y."/>
            <person name="Huang W."/>
            <person name="Nel W.J."/>
            <person name="Swalarsk-Parry B.S."/>
            <person name="Vaghefi N."/>
            <person name="Wilken P.M."/>
            <person name="An Z."/>
            <person name="de Beer Z.W."/>
            <person name="De Vos L."/>
            <person name="Chen L."/>
            <person name="Duong T.A."/>
            <person name="Gao Y."/>
            <person name="Hammerbacher A."/>
            <person name="Kikkert J.R."/>
            <person name="Li Y."/>
            <person name="Li H."/>
            <person name="Li K."/>
            <person name="Li Q."/>
            <person name="Liu X."/>
            <person name="Ma X."/>
            <person name="Naidoo K."/>
            <person name="Pethybridge S.J."/>
            <person name="Sun J."/>
            <person name="Steenkamp E.T."/>
            <person name="van der Nest M.A."/>
            <person name="van Wyk S."/>
            <person name="Wingfield M.J."/>
            <person name="Xiong C."/>
            <person name="Yue Q."/>
            <person name="Zhang X."/>
        </authorList>
    </citation>
    <scope>NUCLEOTIDE SEQUENCE [LARGE SCALE GENOMIC DNA]</scope>
    <source>
        <strain evidence="13 14">BP6252</strain>
    </source>
</reference>
<comment type="catalytic activity">
    <reaction evidence="9 12">
        <text>cutin + H2O = cutin monomers.</text>
        <dbReference type="EC" id="3.1.1.74"/>
    </reaction>
</comment>
<evidence type="ECO:0000256" key="9">
    <source>
        <dbReference type="ARBA" id="ARBA00034045"/>
    </source>
</evidence>
<comment type="function">
    <text evidence="12">Catalyzes the hydrolysis of complex carboxylic polyesters found in the cell wall of plants. Degrades cutin, a macromolecule that forms the structure of the plant cuticle.</text>
</comment>
<feature type="disulfide bond" evidence="11">
    <location>
        <begin position="172"/>
        <end position="179"/>
    </location>
</feature>
<dbReference type="EMBL" id="PDLM01000016">
    <property type="protein sequence ID" value="RDW59409.1"/>
    <property type="molecule type" value="Genomic_DNA"/>
</dbReference>
<dbReference type="OrthoDB" id="6020543at2759"/>
<organism evidence="13 14">
    <name type="scientific">Coleophoma cylindrospora</name>
    <dbReference type="NCBI Taxonomy" id="1849047"/>
    <lineage>
        <taxon>Eukaryota</taxon>
        <taxon>Fungi</taxon>
        <taxon>Dikarya</taxon>
        <taxon>Ascomycota</taxon>
        <taxon>Pezizomycotina</taxon>
        <taxon>Leotiomycetes</taxon>
        <taxon>Helotiales</taxon>
        <taxon>Dermateaceae</taxon>
        <taxon>Coleophoma</taxon>
    </lineage>
</organism>
<dbReference type="SUPFAM" id="SSF53474">
    <property type="entry name" value="alpha/beta-Hydrolases"/>
    <property type="match status" value="1"/>
</dbReference>
<keyword evidence="14" id="KW-1185">Reference proteome</keyword>
<evidence type="ECO:0000256" key="8">
    <source>
        <dbReference type="ARBA" id="ARBA00023157"/>
    </source>
</evidence>
<keyword evidence="4 12" id="KW-0719">Serine esterase</keyword>
<feature type="active site" evidence="10">
    <location>
        <position position="176"/>
    </location>
</feature>
<name>A0A3D8QCA6_9HELO</name>
<dbReference type="InterPro" id="IPR029058">
    <property type="entry name" value="AB_hydrolase_fold"/>
</dbReference>
<dbReference type="InterPro" id="IPR000675">
    <property type="entry name" value="Cutinase/axe"/>
</dbReference>
<comment type="subcellular location">
    <subcellularLocation>
        <location evidence="1 12">Secreted</location>
    </subcellularLocation>
</comment>
<dbReference type="GO" id="GO:0016052">
    <property type="term" value="P:carbohydrate catabolic process"/>
    <property type="evidence" value="ECO:0007669"/>
    <property type="project" value="TreeGrafter"/>
</dbReference>
<feature type="chain" id="PRO_5017494963" description="Cutinase" evidence="12">
    <location>
        <begin position="19"/>
        <end position="258"/>
    </location>
</feature>
<feature type="signal peptide" evidence="12">
    <location>
        <begin position="1"/>
        <end position="18"/>
    </location>
</feature>
<dbReference type="AlphaFoldDB" id="A0A3D8QCA6"/>
<sequence>MQTSTLFTCILTLGFSLANPLPQASSAATACKAYTLLFARGTGDPDLSTSAANMGSVVGPGLQTAVQNALGANAVNVQGVNYPADASGITAELSGSGPGSVAMTQLATTALASCPQTRIILGGYSQGGEVVHNTVTQLKTQESNIVAVVTFGDPFKGSKLTGVDSTKWRSFCGSGDSVCGTGTCAASSCASASTSGHLGYGSDVTTAATFIASVVGTSGNTSGAAGGGASSPTVTTVTGSSATLAAATSSAALPWFGW</sequence>
<dbReference type="GO" id="GO:0005576">
    <property type="term" value="C:extracellular region"/>
    <property type="evidence" value="ECO:0007669"/>
    <property type="project" value="UniProtKB-SubCell"/>
</dbReference>
<dbReference type="SMART" id="SM01110">
    <property type="entry name" value="Cutinase"/>
    <property type="match status" value="1"/>
</dbReference>
<keyword evidence="6 12" id="KW-0732">Signal</keyword>
<evidence type="ECO:0000313" key="13">
    <source>
        <dbReference type="EMBL" id="RDW59409.1"/>
    </source>
</evidence>
<evidence type="ECO:0000256" key="4">
    <source>
        <dbReference type="ARBA" id="ARBA00022487"/>
    </source>
</evidence>
<evidence type="ECO:0000256" key="7">
    <source>
        <dbReference type="ARBA" id="ARBA00022801"/>
    </source>
</evidence>
<accession>A0A3D8QCA6</accession>
<dbReference type="InterPro" id="IPR011150">
    <property type="entry name" value="Cutinase_monf"/>
</dbReference>
<evidence type="ECO:0000313" key="14">
    <source>
        <dbReference type="Proteomes" id="UP000256645"/>
    </source>
</evidence>
<comment type="similarity">
    <text evidence="2 12">Belongs to the cutinase family.</text>
</comment>
<evidence type="ECO:0000256" key="3">
    <source>
        <dbReference type="ARBA" id="ARBA00013095"/>
    </source>
</evidence>
<keyword evidence="7 12" id="KW-0378">Hydrolase</keyword>
<evidence type="ECO:0000256" key="12">
    <source>
        <dbReference type="RuleBase" id="RU361263"/>
    </source>
</evidence>
<dbReference type="Pfam" id="PF01083">
    <property type="entry name" value="Cutinase"/>
    <property type="match status" value="1"/>
</dbReference>
<keyword evidence="5 12" id="KW-0964">Secreted</keyword>
<evidence type="ECO:0000256" key="1">
    <source>
        <dbReference type="ARBA" id="ARBA00004613"/>
    </source>
</evidence>